<reference evidence="3 4" key="1">
    <citation type="journal article" date="2012" name="PLoS Pathog.">
        <title>Diverse lifestyles and strategies of plant pathogenesis encoded in the genomes of eighteen Dothideomycetes fungi.</title>
        <authorList>
            <person name="Ohm R.A."/>
            <person name="Feau N."/>
            <person name="Henrissat B."/>
            <person name="Schoch C.L."/>
            <person name="Horwitz B.A."/>
            <person name="Barry K.W."/>
            <person name="Condon B.J."/>
            <person name="Copeland A.C."/>
            <person name="Dhillon B."/>
            <person name="Glaser F."/>
            <person name="Hesse C.N."/>
            <person name="Kosti I."/>
            <person name="LaButti K."/>
            <person name="Lindquist E.A."/>
            <person name="Lucas S."/>
            <person name="Salamov A.A."/>
            <person name="Bradshaw R.E."/>
            <person name="Ciuffetti L."/>
            <person name="Hamelin R.C."/>
            <person name="Kema G.H.J."/>
            <person name="Lawrence C."/>
            <person name="Scott J.A."/>
            <person name="Spatafora J.W."/>
            <person name="Turgeon B.G."/>
            <person name="de Wit P.J.G.M."/>
            <person name="Zhong S."/>
            <person name="Goodwin S.B."/>
            <person name="Grigoriev I.V."/>
        </authorList>
    </citation>
    <scope>NUCLEOTIDE SEQUENCE [LARGE SCALE GENOMIC DNA]</scope>
    <source>
        <strain evidence="3 4">CIRAD86</strain>
    </source>
</reference>
<feature type="compositionally biased region" description="Basic and acidic residues" evidence="1">
    <location>
        <begin position="309"/>
        <end position="323"/>
    </location>
</feature>
<dbReference type="KEGG" id="pfj:MYCFIDRAFT_75143"/>
<keyword evidence="2" id="KW-1133">Transmembrane helix</keyword>
<proteinExistence type="predicted"/>
<dbReference type="Proteomes" id="UP000016932">
    <property type="component" value="Unassembled WGS sequence"/>
</dbReference>
<sequence length="652" mass="72241">MIACALCSTWHCSQASLQQEAKRLLSELDYLVHTHYPHIIRTVVVLLLFAALTLLLLRDEFALPPGLLSHDLEHGNTQQDAASSVVALQNLEAPSLKRGGDYETDQMEGFSLVCLMEGETLPPEYAPSPRVAHKGATVGDVGAFGWGRIADAFEPSDVAHSVRAAFTHMGAPSILDRSWDMVTWSQLYPVPTRENPKWEIYGVSTFKDVPLTASKLGTFAKARLFRPSSEDEAEAGQASAIIGSPNGRGVAWLLAQHKDLFGATRQISKIRVWDGSEGKANAVVSEGLPNIMFELGGSTTPPSKKKKRDTSLHLESRAQRRNESSSNVDTDDPDPRPKKRNRNGVDLLLKRTPGQHDYYDKDVARGCELNRLMRSSTEDPKYPATGSSYHEITDAGWVMVNSEGINRNHRYRQDVMEKLKIPPTTDPSWTFIYWKYEKFSKDHINPKSGKGYRTGGYYSNAYNCAANIILAISNNSPRNAQENPSLTKSDIPPIEKWSDINALTWKEICPPNTPLHYILRLHVNNNESRNILRLTLGLTPPTQNKNLGTYPGKSFDPSSPEGLALLGSPNGRGGAFMVSQHKALFGATRQVTKISVWGNTQDPDFLFEFGAREGHVPSASVDLDAPYEYSGEEGYAGVPCFVFPCGEEERRR</sequence>
<gene>
    <name evidence="3" type="ORF">MYCFIDRAFT_75143</name>
</gene>
<organism evidence="3 4">
    <name type="scientific">Pseudocercospora fijiensis (strain CIRAD86)</name>
    <name type="common">Black leaf streak disease fungus</name>
    <name type="synonym">Mycosphaerella fijiensis</name>
    <dbReference type="NCBI Taxonomy" id="383855"/>
    <lineage>
        <taxon>Eukaryota</taxon>
        <taxon>Fungi</taxon>
        <taxon>Dikarya</taxon>
        <taxon>Ascomycota</taxon>
        <taxon>Pezizomycotina</taxon>
        <taxon>Dothideomycetes</taxon>
        <taxon>Dothideomycetidae</taxon>
        <taxon>Mycosphaerellales</taxon>
        <taxon>Mycosphaerellaceae</taxon>
        <taxon>Pseudocercospora</taxon>
    </lineage>
</organism>
<evidence type="ECO:0000256" key="2">
    <source>
        <dbReference type="SAM" id="Phobius"/>
    </source>
</evidence>
<dbReference type="OrthoDB" id="5337308at2759"/>
<dbReference type="GeneID" id="19341084"/>
<dbReference type="AlphaFoldDB" id="N1Q8R8"/>
<feature type="transmembrane region" description="Helical" evidence="2">
    <location>
        <begin position="39"/>
        <end position="57"/>
    </location>
</feature>
<keyword evidence="2" id="KW-0812">Transmembrane</keyword>
<dbReference type="VEuPathDB" id="FungiDB:MYCFIDRAFT_75143"/>
<dbReference type="HOGENOM" id="CLU_420406_0_0_1"/>
<name>N1Q8R8_PSEFD</name>
<protein>
    <submittedName>
        <fullName evidence="3">Uncharacterized protein</fullName>
    </submittedName>
</protein>
<evidence type="ECO:0000313" key="3">
    <source>
        <dbReference type="EMBL" id="EME87278.1"/>
    </source>
</evidence>
<dbReference type="eggNOG" id="ENOG502SZ3Z">
    <property type="taxonomic scope" value="Eukaryota"/>
</dbReference>
<dbReference type="RefSeq" id="XP_007920342.1">
    <property type="nucleotide sequence ID" value="XM_007922151.1"/>
</dbReference>
<accession>N1Q8R8</accession>
<feature type="region of interest" description="Disordered" evidence="1">
    <location>
        <begin position="294"/>
        <end position="348"/>
    </location>
</feature>
<evidence type="ECO:0000313" key="4">
    <source>
        <dbReference type="Proteomes" id="UP000016932"/>
    </source>
</evidence>
<dbReference type="EMBL" id="KB446555">
    <property type="protein sequence ID" value="EME87278.1"/>
    <property type="molecule type" value="Genomic_DNA"/>
</dbReference>
<keyword evidence="2" id="KW-0472">Membrane</keyword>
<dbReference type="STRING" id="383855.N1Q8R8"/>
<keyword evidence="4" id="KW-1185">Reference proteome</keyword>
<evidence type="ECO:0000256" key="1">
    <source>
        <dbReference type="SAM" id="MobiDB-lite"/>
    </source>
</evidence>